<gene>
    <name evidence="1" type="ORF">FEZ33_04440</name>
</gene>
<reference evidence="1 2" key="1">
    <citation type="submission" date="2019-05" db="EMBL/GenBank/DDBJ databases">
        <title>The metagenome of a microbial culture collection derived from dairy environment covers the genomic content of the human microbiome.</title>
        <authorList>
            <person name="Roder T."/>
            <person name="Wuthrich D."/>
            <person name="Sattari Z."/>
            <person name="Von Ah U."/>
            <person name="Bar C."/>
            <person name="Ronchi F."/>
            <person name="Macpherson A.J."/>
            <person name="Ganal-Vonarburg S.C."/>
            <person name="Bruggmann R."/>
            <person name="Vergeres G."/>
        </authorList>
    </citation>
    <scope>NUCLEOTIDE SEQUENCE [LARGE SCALE GENOMIC DNA]</scope>
    <source>
        <strain evidence="1 2">FAM 24227</strain>
    </source>
</reference>
<dbReference type="RefSeq" id="WP_138404195.1">
    <property type="nucleotide sequence ID" value="NZ_VBSP01000010.1"/>
</dbReference>
<dbReference type="AlphaFoldDB" id="A0A5R9DW10"/>
<dbReference type="EMBL" id="VBSP01000010">
    <property type="protein sequence ID" value="TLQ41815.1"/>
    <property type="molecule type" value="Genomic_DNA"/>
</dbReference>
<sequence length="69" mass="8317">MLESQKLELDTISNDELFNYFQEEKVEIHPNILFPKIKRINVLFWFLHNLGQLDINESNIVVLNNSYFF</sequence>
<dbReference type="OrthoDB" id="119432at2"/>
<proteinExistence type="predicted"/>
<name>A0A5R9DW10_9LACT</name>
<comment type="caution">
    <text evidence="1">The sequence shown here is derived from an EMBL/GenBank/DDBJ whole genome shotgun (WGS) entry which is preliminary data.</text>
</comment>
<organism evidence="1 2">
    <name type="scientific">Ruoffia tabacinasalis</name>
    <dbReference type="NCBI Taxonomy" id="87458"/>
    <lineage>
        <taxon>Bacteria</taxon>
        <taxon>Bacillati</taxon>
        <taxon>Bacillota</taxon>
        <taxon>Bacilli</taxon>
        <taxon>Lactobacillales</taxon>
        <taxon>Aerococcaceae</taxon>
        <taxon>Ruoffia</taxon>
    </lineage>
</organism>
<dbReference type="Proteomes" id="UP000306420">
    <property type="component" value="Unassembled WGS sequence"/>
</dbReference>
<accession>A0A5R9DW10</accession>
<protein>
    <submittedName>
        <fullName evidence="1">Uncharacterized protein</fullName>
    </submittedName>
</protein>
<evidence type="ECO:0000313" key="2">
    <source>
        <dbReference type="Proteomes" id="UP000306420"/>
    </source>
</evidence>
<evidence type="ECO:0000313" key="1">
    <source>
        <dbReference type="EMBL" id="TLQ41815.1"/>
    </source>
</evidence>